<feature type="region of interest" description="Disordered" evidence="5">
    <location>
        <begin position="1"/>
        <end position="31"/>
    </location>
</feature>
<feature type="transmembrane region" description="Helical" evidence="6">
    <location>
        <begin position="436"/>
        <end position="459"/>
    </location>
</feature>
<dbReference type="PANTHER" id="PTHR23501">
    <property type="entry name" value="MAJOR FACILITATOR SUPERFAMILY"/>
    <property type="match status" value="1"/>
</dbReference>
<keyword evidence="4 6" id="KW-0472">Membrane</keyword>
<evidence type="ECO:0000256" key="3">
    <source>
        <dbReference type="ARBA" id="ARBA00022989"/>
    </source>
</evidence>
<feature type="transmembrane region" description="Helical" evidence="6">
    <location>
        <begin position="374"/>
        <end position="393"/>
    </location>
</feature>
<protein>
    <submittedName>
        <fullName evidence="8">Putative MFS transporter</fullName>
    </submittedName>
</protein>
<dbReference type="OrthoDB" id="2351791at2759"/>
<dbReference type="Pfam" id="PF07690">
    <property type="entry name" value="MFS_1"/>
    <property type="match status" value="1"/>
</dbReference>
<dbReference type="GO" id="GO:0005886">
    <property type="term" value="C:plasma membrane"/>
    <property type="evidence" value="ECO:0007669"/>
    <property type="project" value="TreeGrafter"/>
</dbReference>
<evidence type="ECO:0000256" key="5">
    <source>
        <dbReference type="SAM" id="MobiDB-lite"/>
    </source>
</evidence>
<dbReference type="PRINTS" id="PR01036">
    <property type="entry name" value="TCRTETB"/>
</dbReference>
<feature type="transmembrane region" description="Helical" evidence="6">
    <location>
        <begin position="200"/>
        <end position="222"/>
    </location>
</feature>
<feature type="transmembrane region" description="Helical" evidence="6">
    <location>
        <begin position="170"/>
        <end position="194"/>
    </location>
</feature>
<dbReference type="PANTHER" id="PTHR23501:SF59">
    <property type="entry name" value="MAJOR FACILITATOR SUPERFAMILY (MFS) PROFILE DOMAIN-CONTAINING PROTEIN-RELATED"/>
    <property type="match status" value="1"/>
</dbReference>
<dbReference type="Gene3D" id="1.20.1720.10">
    <property type="entry name" value="Multidrug resistance protein D"/>
    <property type="match status" value="1"/>
</dbReference>
<dbReference type="InterPro" id="IPR036259">
    <property type="entry name" value="MFS_trans_sf"/>
</dbReference>
<evidence type="ECO:0000256" key="1">
    <source>
        <dbReference type="ARBA" id="ARBA00004141"/>
    </source>
</evidence>
<dbReference type="Proteomes" id="UP000799538">
    <property type="component" value="Unassembled WGS sequence"/>
</dbReference>
<evidence type="ECO:0000313" key="9">
    <source>
        <dbReference type="Proteomes" id="UP000799538"/>
    </source>
</evidence>
<dbReference type="PROSITE" id="PS50850">
    <property type="entry name" value="MFS"/>
    <property type="match status" value="1"/>
</dbReference>
<comment type="subcellular location">
    <subcellularLocation>
        <location evidence="1">Membrane</location>
        <topology evidence="1">Multi-pass membrane protein</topology>
    </subcellularLocation>
</comment>
<evidence type="ECO:0000256" key="4">
    <source>
        <dbReference type="ARBA" id="ARBA00023136"/>
    </source>
</evidence>
<keyword evidence="9" id="KW-1185">Reference proteome</keyword>
<feature type="transmembrane region" description="Helical" evidence="6">
    <location>
        <begin position="243"/>
        <end position="266"/>
    </location>
</feature>
<keyword evidence="2 6" id="KW-0812">Transmembrane</keyword>
<feature type="transmembrane region" description="Helical" evidence="6">
    <location>
        <begin position="108"/>
        <end position="127"/>
    </location>
</feature>
<dbReference type="GO" id="GO:0022857">
    <property type="term" value="F:transmembrane transporter activity"/>
    <property type="evidence" value="ECO:0007669"/>
    <property type="project" value="InterPro"/>
</dbReference>
<sequence>MTSTEASSRSEPIQSDSDSPSLDKPEDEAPPSFNPGTRFYLAWSSLMIIVLMAALDATSLSVALSKIARELRGSAIEAFWAGTSFLLTGTVFQPVIGSLSGIFGRKPLLQASLVFFLAGAIVAALAGRATHGMAVMLVGRSIQGIGGGGVIVLAEILPTDLVPLRLRGNYLASIGAMWALGSVGGPLIGGAFAAGDGSNWPWIFWINLPFIAIGGGLMIAFLQLNNLPGSLAAKLRRVDYMGMVLFIGSTTGLLIPLTWGGVMYSWSSWRTLVPLLVSAAGLVAFVVWEERFAVEPLIPFRITKSWTAAATYITTFLHGMVLWCLLYYGPLYFEAVKGYSPLISGIALFPSTFTVAPASVVVGILVTKTGKYRWSLYIGWTLATLGFGLQYLMTHTIPTVGWVFFLIITGLGTGLLFPGLAFSVQAGAAEEDAASAVALFTFMRTFGQAIGVAVGGVVFQNAIRKQIASRPLIAMNAAQWAADSSALVQTIHGMPEGQIKMDLIESYADALKVVWAVCCGFAGLALLLTFLIKEFSLDRQLGSKEQFVDSRRTSSEEAGAEKA</sequence>
<feature type="compositionally biased region" description="Polar residues" evidence="5">
    <location>
        <begin position="1"/>
        <end position="20"/>
    </location>
</feature>
<evidence type="ECO:0000256" key="2">
    <source>
        <dbReference type="ARBA" id="ARBA00022692"/>
    </source>
</evidence>
<dbReference type="InterPro" id="IPR011701">
    <property type="entry name" value="MFS"/>
</dbReference>
<dbReference type="Gene3D" id="1.20.1250.20">
    <property type="entry name" value="MFS general substrate transporter like domains"/>
    <property type="match status" value="1"/>
</dbReference>
<dbReference type="AlphaFoldDB" id="A0A6A6G4V6"/>
<feature type="transmembrane region" description="Helical" evidence="6">
    <location>
        <begin position="399"/>
        <end position="424"/>
    </location>
</feature>
<keyword evidence="3 6" id="KW-1133">Transmembrane helix</keyword>
<accession>A0A6A6G4V6</accession>
<evidence type="ECO:0000256" key="6">
    <source>
        <dbReference type="SAM" id="Phobius"/>
    </source>
</evidence>
<feature type="transmembrane region" description="Helical" evidence="6">
    <location>
        <begin position="342"/>
        <end position="367"/>
    </location>
</feature>
<evidence type="ECO:0000313" key="8">
    <source>
        <dbReference type="EMBL" id="KAF2220781.1"/>
    </source>
</evidence>
<feature type="transmembrane region" description="Helical" evidence="6">
    <location>
        <begin position="272"/>
        <end position="288"/>
    </location>
</feature>
<gene>
    <name evidence="8" type="ORF">BDZ85DRAFT_203964</name>
</gene>
<feature type="transmembrane region" description="Helical" evidence="6">
    <location>
        <begin position="76"/>
        <end position="96"/>
    </location>
</feature>
<dbReference type="SUPFAM" id="SSF103473">
    <property type="entry name" value="MFS general substrate transporter"/>
    <property type="match status" value="1"/>
</dbReference>
<dbReference type="EMBL" id="ML992512">
    <property type="protein sequence ID" value="KAF2220781.1"/>
    <property type="molecule type" value="Genomic_DNA"/>
</dbReference>
<evidence type="ECO:0000259" key="7">
    <source>
        <dbReference type="PROSITE" id="PS50850"/>
    </source>
</evidence>
<name>A0A6A6G4V6_9PEZI</name>
<feature type="transmembrane region" description="Helical" evidence="6">
    <location>
        <begin position="309"/>
        <end position="330"/>
    </location>
</feature>
<reference evidence="9" key="1">
    <citation type="journal article" date="2020" name="Stud. Mycol.">
        <title>101 Dothideomycetes genomes: A test case for predicting lifestyles and emergence of pathogens.</title>
        <authorList>
            <person name="Haridas S."/>
            <person name="Albert R."/>
            <person name="Binder M."/>
            <person name="Bloem J."/>
            <person name="LaButti K."/>
            <person name="Salamov A."/>
            <person name="Andreopoulos B."/>
            <person name="Baker S."/>
            <person name="Barry K."/>
            <person name="Bills G."/>
            <person name="Bluhm B."/>
            <person name="Cannon C."/>
            <person name="Castanera R."/>
            <person name="Culley D."/>
            <person name="Daum C."/>
            <person name="Ezra D."/>
            <person name="Gonzalez J."/>
            <person name="Henrissat B."/>
            <person name="Kuo A."/>
            <person name="Liang C."/>
            <person name="Lipzen A."/>
            <person name="Lutzoni F."/>
            <person name="Magnuson J."/>
            <person name="Mondo S."/>
            <person name="Nolan M."/>
            <person name="Ohm R."/>
            <person name="Pangilinan J."/>
            <person name="Park H.-J."/>
            <person name="Ramirez L."/>
            <person name="Alfaro M."/>
            <person name="Sun H."/>
            <person name="Tritt A."/>
            <person name="Yoshinaga Y."/>
            <person name="Zwiers L.-H."/>
            <person name="Turgeon B."/>
            <person name="Goodwin S."/>
            <person name="Spatafora J."/>
            <person name="Crous P."/>
            <person name="Grigoriev I."/>
        </authorList>
    </citation>
    <scope>NUCLEOTIDE SEQUENCE [LARGE SCALE GENOMIC DNA]</scope>
    <source>
        <strain evidence="9">CECT 20119</strain>
    </source>
</reference>
<feature type="domain" description="Major facilitator superfamily (MFS) profile" evidence="7">
    <location>
        <begin position="42"/>
        <end position="537"/>
    </location>
</feature>
<dbReference type="InterPro" id="IPR020846">
    <property type="entry name" value="MFS_dom"/>
</dbReference>
<feature type="transmembrane region" description="Helical" evidence="6">
    <location>
        <begin position="40"/>
        <end position="64"/>
    </location>
</feature>
<proteinExistence type="predicted"/>
<organism evidence="8 9">
    <name type="scientific">Elsinoe ampelina</name>
    <dbReference type="NCBI Taxonomy" id="302913"/>
    <lineage>
        <taxon>Eukaryota</taxon>
        <taxon>Fungi</taxon>
        <taxon>Dikarya</taxon>
        <taxon>Ascomycota</taxon>
        <taxon>Pezizomycotina</taxon>
        <taxon>Dothideomycetes</taxon>
        <taxon>Dothideomycetidae</taxon>
        <taxon>Myriangiales</taxon>
        <taxon>Elsinoaceae</taxon>
        <taxon>Elsinoe</taxon>
    </lineage>
</organism>
<feature type="transmembrane region" description="Helical" evidence="6">
    <location>
        <begin position="513"/>
        <end position="532"/>
    </location>
</feature>